<dbReference type="AlphaFoldDB" id="A0A518B2U3"/>
<dbReference type="InterPro" id="IPR004147">
    <property type="entry name" value="ABC1_dom"/>
</dbReference>
<keyword evidence="2" id="KW-0472">Membrane</keyword>
<evidence type="ECO:0000313" key="5">
    <source>
        <dbReference type="Proteomes" id="UP000317093"/>
    </source>
</evidence>
<dbReference type="InterPro" id="IPR011009">
    <property type="entry name" value="Kinase-like_dom_sf"/>
</dbReference>
<proteinExistence type="inferred from homology"/>
<protein>
    <recommendedName>
        <fullName evidence="3">ABC1 atypical kinase-like domain-containing protein</fullName>
    </recommendedName>
</protein>
<dbReference type="RefSeq" id="WP_145257906.1">
    <property type="nucleotide sequence ID" value="NZ_CP036279.1"/>
</dbReference>
<keyword evidence="5" id="KW-1185">Reference proteome</keyword>
<name>A0A518B2U3_9BACT</name>
<dbReference type="SUPFAM" id="SSF56112">
    <property type="entry name" value="Protein kinase-like (PK-like)"/>
    <property type="match status" value="1"/>
</dbReference>
<reference evidence="4 5" key="1">
    <citation type="submission" date="2019-02" db="EMBL/GenBank/DDBJ databases">
        <title>Deep-cultivation of Planctomycetes and their phenomic and genomic characterization uncovers novel biology.</title>
        <authorList>
            <person name="Wiegand S."/>
            <person name="Jogler M."/>
            <person name="Boedeker C."/>
            <person name="Pinto D."/>
            <person name="Vollmers J."/>
            <person name="Rivas-Marin E."/>
            <person name="Kohn T."/>
            <person name="Peeters S.H."/>
            <person name="Heuer A."/>
            <person name="Rast P."/>
            <person name="Oberbeckmann S."/>
            <person name="Bunk B."/>
            <person name="Jeske O."/>
            <person name="Meyerdierks A."/>
            <person name="Storesund J.E."/>
            <person name="Kallscheuer N."/>
            <person name="Luecker S."/>
            <person name="Lage O.M."/>
            <person name="Pohl T."/>
            <person name="Merkel B.J."/>
            <person name="Hornburger P."/>
            <person name="Mueller R.-W."/>
            <person name="Bruemmer F."/>
            <person name="Labrenz M."/>
            <person name="Spormann A.M."/>
            <person name="Op den Camp H."/>
            <person name="Overmann J."/>
            <person name="Amann R."/>
            <person name="Jetten M.S.M."/>
            <person name="Mascher T."/>
            <person name="Medema M.H."/>
            <person name="Devos D.P."/>
            <person name="Kaster A.-K."/>
            <person name="Ovreas L."/>
            <person name="Rohde M."/>
            <person name="Galperin M.Y."/>
            <person name="Jogler C."/>
        </authorList>
    </citation>
    <scope>NUCLEOTIDE SEQUENCE [LARGE SCALE GENOMIC DNA]</scope>
    <source>
        <strain evidence="4 5">Pan216</strain>
    </source>
</reference>
<dbReference type="Proteomes" id="UP000317093">
    <property type="component" value="Chromosome"/>
</dbReference>
<organism evidence="4 5">
    <name type="scientific">Kolteria novifilia</name>
    <dbReference type="NCBI Taxonomy" id="2527975"/>
    <lineage>
        <taxon>Bacteria</taxon>
        <taxon>Pseudomonadati</taxon>
        <taxon>Planctomycetota</taxon>
        <taxon>Planctomycetia</taxon>
        <taxon>Kolteriales</taxon>
        <taxon>Kolteriaceae</taxon>
        <taxon>Kolteria</taxon>
    </lineage>
</organism>
<dbReference type="Pfam" id="PF03109">
    <property type="entry name" value="ABC1"/>
    <property type="match status" value="1"/>
</dbReference>
<dbReference type="InterPro" id="IPR050154">
    <property type="entry name" value="UbiB_kinase"/>
</dbReference>
<evidence type="ECO:0000256" key="1">
    <source>
        <dbReference type="ARBA" id="ARBA00009670"/>
    </source>
</evidence>
<dbReference type="KEGG" id="knv:Pan216_21530"/>
<keyword evidence="2" id="KW-1133">Transmembrane helix</keyword>
<dbReference type="EMBL" id="CP036279">
    <property type="protein sequence ID" value="QDU61298.1"/>
    <property type="molecule type" value="Genomic_DNA"/>
</dbReference>
<dbReference type="CDD" id="cd05121">
    <property type="entry name" value="ABC1_ADCK3-like"/>
    <property type="match status" value="1"/>
</dbReference>
<feature type="domain" description="ABC1 atypical kinase-like" evidence="3">
    <location>
        <begin position="102"/>
        <end position="344"/>
    </location>
</feature>
<dbReference type="PANTHER" id="PTHR10566">
    <property type="entry name" value="CHAPERONE-ACTIVITY OF BC1 COMPLEX CABC1 -RELATED"/>
    <property type="match status" value="1"/>
</dbReference>
<feature type="transmembrane region" description="Helical" evidence="2">
    <location>
        <begin position="535"/>
        <end position="556"/>
    </location>
</feature>
<dbReference type="OrthoDB" id="9795390at2"/>
<gene>
    <name evidence="4" type="primary">ubiB_2</name>
    <name evidence="4" type="ORF">Pan216_21530</name>
</gene>
<keyword evidence="4" id="KW-0808">Transferase</keyword>
<feature type="transmembrane region" description="Helical" evidence="2">
    <location>
        <begin position="507"/>
        <end position="526"/>
    </location>
</feature>
<evidence type="ECO:0000259" key="3">
    <source>
        <dbReference type="Pfam" id="PF03109"/>
    </source>
</evidence>
<dbReference type="PANTHER" id="PTHR10566:SF113">
    <property type="entry name" value="PROTEIN ACTIVITY OF BC1 COMPLEX KINASE 7, CHLOROPLASTIC"/>
    <property type="match status" value="1"/>
</dbReference>
<sequence>MSLSGFNKVIRGTKRLAQVVRVLAKHGFRKLIVDSGLHRELPVGKELLQGEVEQEIASSQPTERRVRLVLEELGPTFIKLGQVLSTRPDLVPPRLAEEFKHLQGDCPKLEFALIGERLDEELGPKRDELFASIEEQPLAAGSMAQTHRALLRTGERVILKVLRPGIHDILAADMDVLSEIARFTESHFRDMGYSPTQVVREFTRELHREVDLVHEGKSTDRLAEYFRDDPDVHFPKVHWEATTKNLLTLEEIDGTLLSRLTPETLTRQERRRCVEIGTDAVFKQCLQFGFFHADPHPGNIFVLPGGRIAFIDCGMTGRIEKKTMYQLADLVAGVVTGNLEGVIRTTIALADTDPSLHESRPFREDTWEFISRFDGATFETLDMPGLLNDFFGLLREYRIQCPSDIVFLIKAMTTIQGVGRQVDPSFDAMSHLRPHVERLMKQRYGFAAQRERLQRSILGYVELLEEIPNDIRALVARLRRREFSISVEHKGLERLNDDTIERAARNVAFALVISGLTIGSSILILADELANASRLLTRIGFTGLIGAGVLIAVFLASNLRRSL</sequence>
<accession>A0A518B2U3</accession>
<dbReference type="GO" id="GO:0016740">
    <property type="term" value="F:transferase activity"/>
    <property type="evidence" value="ECO:0007669"/>
    <property type="project" value="UniProtKB-KW"/>
</dbReference>
<evidence type="ECO:0000313" key="4">
    <source>
        <dbReference type="EMBL" id="QDU61298.1"/>
    </source>
</evidence>
<evidence type="ECO:0000256" key="2">
    <source>
        <dbReference type="SAM" id="Phobius"/>
    </source>
</evidence>
<comment type="similarity">
    <text evidence="1">Belongs to the protein kinase superfamily. ADCK protein kinase family.</text>
</comment>
<keyword evidence="2" id="KW-0812">Transmembrane</keyword>